<dbReference type="EMBL" id="CP039355">
    <property type="protein sequence ID" value="QCE14346.1"/>
    <property type="molecule type" value="Genomic_DNA"/>
</dbReference>
<protein>
    <submittedName>
        <fullName evidence="1">Uncharacterized protein</fullName>
    </submittedName>
</protein>
<gene>
    <name evidence="1" type="ORF">DEO72_LG11g1346</name>
</gene>
<evidence type="ECO:0000313" key="1">
    <source>
        <dbReference type="EMBL" id="QCE14346.1"/>
    </source>
</evidence>
<evidence type="ECO:0000313" key="2">
    <source>
        <dbReference type="Proteomes" id="UP000501690"/>
    </source>
</evidence>
<dbReference type="AlphaFoldDB" id="A0A4D6NL34"/>
<proteinExistence type="predicted"/>
<sequence length="134" mass="15246">MKSGLVEWFGLGLRSARFVWKLLRRREDGMEDAGAMEARAVFLVLAVVQAKVARRFRVVAADAEARRWRREDGGAMVVRVRCAICGGRNWCSFVVVARRWKNSCFDGCVNEEDDGEKMEVLRRDGSAVSGEFQW</sequence>
<organism evidence="1 2">
    <name type="scientific">Vigna unguiculata</name>
    <name type="common">Cowpea</name>
    <dbReference type="NCBI Taxonomy" id="3917"/>
    <lineage>
        <taxon>Eukaryota</taxon>
        <taxon>Viridiplantae</taxon>
        <taxon>Streptophyta</taxon>
        <taxon>Embryophyta</taxon>
        <taxon>Tracheophyta</taxon>
        <taxon>Spermatophyta</taxon>
        <taxon>Magnoliopsida</taxon>
        <taxon>eudicotyledons</taxon>
        <taxon>Gunneridae</taxon>
        <taxon>Pentapetalae</taxon>
        <taxon>rosids</taxon>
        <taxon>fabids</taxon>
        <taxon>Fabales</taxon>
        <taxon>Fabaceae</taxon>
        <taxon>Papilionoideae</taxon>
        <taxon>50 kb inversion clade</taxon>
        <taxon>NPAAA clade</taxon>
        <taxon>indigoferoid/millettioid clade</taxon>
        <taxon>Phaseoleae</taxon>
        <taxon>Vigna</taxon>
    </lineage>
</organism>
<keyword evidence="2" id="KW-1185">Reference proteome</keyword>
<dbReference type="Proteomes" id="UP000501690">
    <property type="component" value="Linkage Group LG11"/>
</dbReference>
<name>A0A4D6NL34_VIGUN</name>
<accession>A0A4D6NL34</accession>
<reference evidence="1 2" key="1">
    <citation type="submission" date="2019-04" db="EMBL/GenBank/DDBJ databases">
        <title>An improved genome assembly and genetic linkage map for asparagus bean, Vigna unguiculata ssp. sesquipedialis.</title>
        <authorList>
            <person name="Xia Q."/>
            <person name="Zhang R."/>
            <person name="Dong Y."/>
        </authorList>
    </citation>
    <scope>NUCLEOTIDE SEQUENCE [LARGE SCALE GENOMIC DNA]</scope>
    <source>
        <tissue evidence="1">Leaf</tissue>
    </source>
</reference>